<dbReference type="Pfam" id="PF13424">
    <property type="entry name" value="TPR_12"/>
    <property type="match status" value="1"/>
</dbReference>
<feature type="non-terminal residue" evidence="1">
    <location>
        <position position="101"/>
    </location>
</feature>
<dbReference type="Proteomes" id="UP000240883">
    <property type="component" value="Unassembled WGS sequence"/>
</dbReference>
<organism evidence="1 2">
    <name type="scientific">Corynespora cassiicola Philippines</name>
    <dbReference type="NCBI Taxonomy" id="1448308"/>
    <lineage>
        <taxon>Eukaryota</taxon>
        <taxon>Fungi</taxon>
        <taxon>Dikarya</taxon>
        <taxon>Ascomycota</taxon>
        <taxon>Pezizomycotina</taxon>
        <taxon>Dothideomycetes</taxon>
        <taxon>Pleosporomycetidae</taxon>
        <taxon>Pleosporales</taxon>
        <taxon>Corynesporascaceae</taxon>
        <taxon>Corynespora</taxon>
    </lineage>
</organism>
<dbReference type="InterPro" id="IPR053137">
    <property type="entry name" value="NLR-like"/>
</dbReference>
<dbReference type="SUPFAM" id="SSF48452">
    <property type="entry name" value="TPR-like"/>
    <property type="match status" value="1"/>
</dbReference>
<name>A0A2T2MZA7_CORCC</name>
<dbReference type="PANTHER" id="PTHR46082">
    <property type="entry name" value="ATP/GTP-BINDING PROTEIN-RELATED"/>
    <property type="match status" value="1"/>
</dbReference>
<sequence>MDQGRYKAAEDVIRKLLESRGVHSGSGNSYDDDTEALKALDLLGQVLDYQGQYVKAERLFRRALEGSEKVLGPEHPSTLASVSNLGSVLESQGKYEEAEAM</sequence>
<dbReference type="InterPro" id="IPR011990">
    <property type="entry name" value="TPR-like_helical_dom_sf"/>
</dbReference>
<gene>
    <name evidence="1" type="ORF">BS50DRAFT_510243</name>
</gene>
<dbReference type="OrthoDB" id="5986190at2759"/>
<protein>
    <submittedName>
        <fullName evidence="1">Uncharacterized protein</fullName>
    </submittedName>
</protein>
<keyword evidence="2" id="KW-1185">Reference proteome</keyword>
<accession>A0A2T2MZA7</accession>
<dbReference type="PANTHER" id="PTHR46082:SF6">
    <property type="entry name" value="AAA+ ATPASE DOMAIN-CONTAINING PROTEIN-RELATED"/>
    <property type="match status" value="1"/>
</dbReference>
<dbReference type="AlphaFoldDB" id="A0A2T2MZA7"/>
<dbReference type="EMBL" id="KZ678303">
    <property type="protein sequence ID" value="PSN58554.1"/>
    <property type="molecule type" value="Genomic_DNA"/>
</dbReference>
<reference evidence="1 2" key="1">
    <citation type="journal article" date="2018" name="Front. Microbiol.">
        <title>Genome-Wide Analysis of Corynespora cassiicola Leaf Fall Disease Putative Effectors.</title>
        <authorList>
            <person name="Lopez D."/>
            <person name="Ribeiro S."/>
            <person name="Label P."/>
            <person name="Fumanal B."/>
            <person name="Venisse J.S."/>
            <person name="Kohler A."/>
            <person name="de Oliveira R.R."/>
            <person name="Labutti K."/>
            <person name="Lipzen A."/>
            <person name="Lail K."/>
            <person name="Bauer D."/>
            <person name="Ohm R.A."/>
            <person name="Barry K.W."/>
            <person name="Spatafora J."/>
            <person name="Grigoriev I.V."/>
            <person name="Martin F.M."/>
            <person name="Pujade-Renaud V."/>
        </authorList>
    </citation>
    <scope>NUCLEOTIDE SEQUENCE [LARGE SCALE GENOMIC DNA]</scope>
    <source>
        <strain evidence="1 2">Philippines</strain>
    </source>
</reference>
<evidence type="ECO:0000313" key="1">
    <source>
        <dbReference type="EMBL" id="PSN58554.1"/>
    </source>
</evidence>
<proteinExistence type="predicted"/>
<evidence type="ECO:0000313" key="2">
    <source>
        <dbReference type="Proteomes" id="UP000240883"/>
    </source>
</evidence>
<dbReference type="Gene3D" id="1.25.40.10">
    <property type="entry name" value="Tetratricopeptide repeat domain"/>
    <property type="match status" value="1"/>
</dbReference>
<dbReference type="STRING" id="1448308.A0A2T2MZA7"/>